<evidence type="ECO:0000256" key="2">
    <source>
        <dbReference type="SAM" id="Phobius"/>
    </source>
</evidence>
<dbReference type="EMBL" id="OZ004257">
    <property type="protein sequence ID" value="CAK7908208.1"/>
    <property type="molecule type" value="Genomic_DNA"/>
</dbReference>
<feature type="transmembrane region" description="Helical" evidence="2">
    <location>
        <begin position="261"/>
        <end position="283"/>
    </location>
</feature>
<feature type="transmembrane region" description="Helical" evidence="2">
    <location>
        <begin position="384"/>
        <end position="407"/>
    </location>
</feature>
<feature type="transmembrane region" description="Helical" evidence="2">
    <location>
        <begin position="295"/>
        <end position="314"/>
    </location>
</feature>
<feature type="chain" id="PRO_5047160356" evidence="3">
    <location>
        <begin position="23"/>
        <end position="536"/>
    </location>
</feature>
<sequence length="536" mass="60534">MRLSLVSTGVLYLWTLPAVVLGDLPGIDTDARLTNQNLVTCGRVVAEEEGKYQAQIKAISLKSAANENDHTPILIVRYSDIVKLGVPPATLIGEGRKKRYRSLIVDGKFSLEEKNEVGEDGVPVGELPQRAEYITDVFTEEGQELVLDATTTGTYCVYIAYPSISTKKDWNPNIYVQFSNSFGKVTYGDYIRKQALPSFFTLTIILLVIMYQRSWTHLAAKYFFYRLLLCLINNLVQYVIIGNSTKDGYSMFSKAITTLTSRIVGLIHEHLTLLFALGYCTIYGNFKSFPRSWRITTLCSFVLTIGGCIFTALVPPPSRVENLDTTKFQFALKLTKLITLIIATQLQHAIPFISIILCIVFYFQTKNKVLEKGSTSSTTNNYNNWLIVNIRNTLLIERILPLILLLIQSTTKPAHPGFSPGTVARHVEIAAEMDEFYFARYSQFSETVWCILIELAVPFVGLLIWRRKNKNFKVVAKKAINNIKVKVGPTKCEKKENNDDTKITKEEEKKVENKRLAKSEGEHAERDTTIEVKTTT</sequence>
<keyword evidence="2" id="KW-0472">Membrane</keyword>
<keyword evidence="2" id="KW-0812">Transmembrane</keyword>
<evidence type="ECO:0000256" key="3">
    <source>
        <dbReference type="SAM" id="SignalP"/>
    </source>
</evidence>
<accession>A0ABP0EDD7</accession>
<feature type="compositionally biased region" description="Basic and acidic residues" evidence="1">
    <location>
        <begin position="492"/>
        <end position="530"/>
    </location>
</feature>
<feature type="transmembrane region" description="Helical" evidence="2">
    <location>
        <begin position="195"/>
        <end position="211"/>
    </location>
</feature>
<feature type="region of interest" description="Disordered" evidence="1">
    <location>
        <begin position="492"/>
        <end position="536"/>
    </location>
</feature>
<evidence type="ECO:0000313" key="4">
    <source>
        <dbReference type="EMBL" id="CAK7908208.1"/>
    </source>
</evidence>
<name>A0ABP0EDD7_9ASCO</name>
<reference evidence="4 5" key="1">
    <citation type="submission" date="2024-01" db="EMBL/GenBank/DDBJ databases">
        <authorList>
            <consortium name="Genoscope - CEA"/>
            <person name="William W."/>
        </authorList>
    </citation>
    <scope>NUCLEOTIDE SEQUENCE [LARGE SCALE GENOMIC DNA]</scope>
    <source>
        <strain evidence="4 5">29B2s-10</strain>
    </source>
</reference>
<organism evidence="4 5">
    <name type="scientific">[Candida] anglica</name>
    <dbReference type="NCBI Taxonomy" id="148631"/>
    <lineage>
        <taxon>Eukaryota</taxon>
        <taxon>Fungi</taxon>
        <taxon>Dikarya</taxon>
        <taxon>Ascomycota</taxon>
        <taxon>Saccharomycotina</taxon>
        <taxon>Pichiomycetes</taxon>
        <taxon>Debaryomycetaceae</taxon>
        <taxon>Kurtzmaniella</taxon>
    </lineage>
</organism>
<protein>
    <submittedName>
        <fullName evidence="4">Uncharacterized protein</fullName>
    </submittedName>
</protein>
<proteinExistence type="predicted"/>
<gene>
    <name evidence="4" type="ORF">CAAN4_E09230</name>
</gene>
<feature type="transmembrane region" description="Helical" evidence="2">
    <location>
        <begin position="334"/>
        <end position="363"/>
    </location>
</feature>
<dbReference type="Proteomes" id="UP001497600">
    <property type="component" value="Chromosome E"/>
</dbReference>
<feature type="transmembrane region" description="Helical" evidence="2">
    <location>
        <begin position="223"/>
        <end position="241"/>
    </location>
</feature>
<keyword evidence="2" id="KW-1133">Transmembrane helix</keyword>
<feature type="transmembrane region" description="Helical" evidence="2">
    <location>
        <begin position="446"/>
        <end position="465"/>
    </location>
</feature>
<keyword evidence="5" id="KW-1185">Reference proteome</keyword>
<evidence type="ECO:0000256" key="1">
    <source>
        <dbReference type="SAM" id="MobiDB-lite"/>
    </source>
</evidence>
<keyword evidence="3" id="KW-0732">Signal</keyword>
<feature type="signal peptide" evidence="3">
    <location>
        <begin position="1"/>
        <end position="22"/>
    </location>
</feature>
<evidence type="ECO:0000313" key="5">
    <source>
        <dbReference type="Proteomes" id="UP001497600"/>
    </source>
</evidence>